<keyword evidence="1" id="KW-0812">Transmembrane</keyword>
<reference evidence="3 4" key="1">
    <citation type="submission" date="2015-09" db="EMBL/GenBank/DDBJ databases">
        <authorList>
            <consortium name="Pathogen Informatics"/>
        </authorList>
    </citation>
    <scope>NUCLEOTIDE SEQUENCE [LARGE SCALE GENOMIC DNA]</scope>
    <source>
        <strain evidence="3 4">2789STDY5608838</strain>
    </source>
</reference>
<sequence length="120" mass="13259">MYCKNCGTENPDKALFCKECGAKLNEEDTVKYATASNLPASSKKKTMDTTPISMWGYFGYEILFSIPIVGFVLLLVFSFGGTNNMNLRNFARSYFCFTIIVVVLFVLLLGSLGLSSSGLY</sequence>
<organism evidence="3 4">
    <name type="scientific">Blautia obeum</name>
    <dbReference type="NCBI Taxonomy" id="40520"/>
    <lineage>
        <taxon>Bacteria</taxon>
        <taxon>Bacillati</taxon>
        <taxon>Bacillota</taxon>
        <taxon>Clostridia</taxon>
        <taxon>Lachnospirales</taxon>
        <taxon>Lachnospiraceae</taxon>
        <taxon>Blautia</taxon>
    </lineage>
</organism>
<proteinExistence type="predicted"/>
<dbReference type="AlphaFoldDB" id="A0A174BYR5"/>
<dbReference type="RefSeq" id="WP_055053507.1">
    <property type="nucleotide sequence ID" value="NZ_CYZA01000009.1"/>
</dbReference>
<dbReference type="Proteomes" id="UP000095447">
    <property type="component" value="Unassembled WGS sequence"/>
</dbReference>
<feature type="transmembrane region" description="Helical" evidence="1">
    <location>
        <begin position="62"/>
        <end position="82"/>
    </location>
</feature>
<gene>
    <name evidence="3" type="ORF">ERS852395_01970</name>
</gene>
<evidence type="ECO:0000256" key="1">
    <source>
        <dbReference type="SAM" id="Phobius"/>
    </source>
</evidence>
<evidence type="ECO:0000259" key="2">
    <source>
        <dbReference type="Pfam" id="PF13240"/>
    </source>
</evidence>
<evidence type="ECO:0000313" key="3">
    <source>
        <dbReference type="EMBL" id="CUO04775.1"/>
    </source>
</evidence>
<feature type="transmembrane region" description="Helical" evidence="1">
    <location>
        <begin position="94"/>
        <end position="114"/>
    </location>
</feature>
<evidence type="ECO:0000313" key="4">
    <source>
        <dbReference type="Proteomes" id="UP000095447"/>
    </source>
</evidence>
<name>A0A174BYR5_9FIRM</name>
<dbReference type="Pfam" id="PF13240">
    <property type="entry name" value="Zn_Ribbon_1"/>
    <property type="match status" value="1"/>
</dbReference>
<keyword evidence="1" id="KW-0472">Membrane</keyword>
<feature type="domain" description="Zinc-ribbon" evidence="2">
    <location>
        <begin position="2"/>
        <end position="24"/>
    </location>
</feature>
<protein>
    <submittedName>
        <fullName evidence="3">Predicted membrane protein</fullName>
    </submittedName>
</protein>
<dbReference type="EMBL" id="CYZA01000009">
    <property type="protein sequence ID" value="CUO04775.1"/>
    <property type="molecule type" value="Genomic_DNA"/>
</dbReference>
<accession>A0A174BYR5</accession>
<keyword evidence="1" id="KW-1133">Transmembrane helix</keyword>
<dbReference type="InterPro" id="IPR026870">
    <property type="entry name" value="Zinc_ribbon_dom"/>
</dbReference>